<dbReference type="PROSITE" id="PS52019">
    <property type="entry name" value="PKS_MFAS_DH"/>
    <property type="match status" value="1"/>
</dbReference>
<keyword evidence="4" id="KW-0511">Multifunctional enzyme</keyword>
<reference evidence="10 11" key="1">
    <citation type="submission" date="2019-02" db="EMBL/GenBank/DDBJ databases">
        <title>Deep-cultivation of Planctomycetes and their phenomic and genomic characterization uncovers novel biology.</title>
        <authorList>
            <person name="Wiegand S."/>
            <person name="Jogler M."/>
            <person name="Boedeker C."/>
            <person name="Pinto D."/>
            <person name="Vollmers J."/>
            <person name="Rivas-Marin E."/>
            <person name="Kohn T."/>
            <person name="Peeters S.H."/>
            <person name="Heuer A."/>
            <person name="Rast P."/>
            <person name="Oberbeckmann S."/>
            <person name="Bunk B."/>
            <person name="Jeske O."/>
            <person name="Meyerdierks A."/>
            <person name="Storesund J.E."/>
            <person name="Kallscheuer N."/>
            <person name="Luecker S."/>
            <person name="Lage O.M."/>
            <person name="Pohl T."/>
            <person name="Merkel B.J."/>
            <person name="Hornburger P."/>
            <person name="Mueller R.-W."/>
            <person name="Bruemmer F."/>
            <person name="Labrenz M."/>
            <person name="Spormann A.M."/>
            <person name="Op den Camp H."/>
            <person name="Overmann J."/>
            <person name="Amann R."/>
            <person name="Jetten M.S.M."/>
            <person name="Mascher T."/>
            <person name="Medema M.H."/>
            <person name="Devos D.P."/>
            <person name="Kaster A.-K."/>
            <person name="Ovreas L."/>
            <person name="Rohde M."/>
            <person name="Galperin M.Y."/>
            <person name="Jogler C."/>
        </authorList>
    </citation>
    <scope>NUCLEOTIDE SEQUENCE [LARGE SCALE GENOMIC DNA]</scope>
    <source>
        <strain evidence="10 11">Pla133</strain>
    </source>
</reference>
<comment type="function">
    <text evidence="5">Involved in production of the polyketide antibiotic thailandamide.</text>
</comment>
<dbReference type="InterPro" id="IPR014030">
    <property type="entry name" value="Ketoacyl_synth_N"/>
</dbReference>
<dbReference type="InterPro" id="IPR049900">
    <property type="entry name" value="PKS_mFAS_DH"/>
</dbReference>
<dbReference type="PANTHER" id="PTHR43775">
    <property type="entry name" value="FATTY ACID SYNTHASE"/>
    <property type="match status" value="1"/>
</dbReference>
<evidence type="ECO:0000313" key="11">
    <source>
        <dbReference type="Proteomes" id="UP000316921"/>
    </source>
</evidence>
<dbReference type="Gene3D" id="3.40.366.10">
    <property type="entry name" value="Malonyl-Coenzyme A Acyl Carrier Protein, domain 2"/>
    <property type="match status" value="1"/>
</dbReference>
<keyword evidence="2" id="KW-0597">Phosphoprotein</keyword>
<dbReference type="Gene3D" id="1.10.1200.10">
    <property type="entry name" value="ACP-like"/>
    <property type="match status" value="2"/>
</dbReference>
<dbReference type="KEGG" id="pbap:Pla133_05160"/>
<dbReference type="InterPro" id="IPR014043">
    <property type="entry name" value="Acyl_transferase_dom"/>
</dbReference>
<evidence type="ECO:0000256" key="2">
    <source>
        <dbReference type="ARBA" id="ARBA00022553"/>
    </source>
</evidence>
<dbReference type="Pfam" id="PF00550">
    <property type="entry name" value="PP-binding"/>
    <property type="match status" value="2"/>
</dbReference>
<feature type="domain" description="Carrier" evidence="7">
    <location>
        <begin position="28"/>
        <end position="103"/>
    </location>
</feature>
<dbReference type="SMART" id="SM00822">
    <property type="entry name" value="PKS_KR"/>
    <property type="match status" value="1"/>
</dbReference>
<dbReference type="Gene3D" id="3.40.50.720">
    <property type="entry name" value="NAD(P)-binding Rossmann-like Domain"/>
    <property type="match status" value="3"/>
</dbReference>
<dbReference type="SUPFAM" id="SSF47336">
    <property type="entry name" value="ACP-like"/>
    <property type="match status" value="2"/>
</dbReference>
<dbReference type="SUPFAM" id="SSF50129">
    <property type="entry name" value="GroES-like"/>
    <property type="match status" value="1"/>
</dbReference>
<dbReference type="InterPro" id="IPR057326">
    <property type="entry name" value="KR_dom"/>
</dbReference>
<dbReference type="PANTHER" id="PTHR43775:SF37">
    <property type="entry name" value="SI:DKEY-61P9.11"/>
    <property type="match status" value="1"/>
</dbReference>
<dbReference type="PROSITE" id="PS50075">
    <property type="entry name" value="CARRIER"/>
    <property type="match status" value="2"/>
</dbReference>
<dbReference type="Pfam" id="PF08240">
    <property type="entry name" value="ADH_N"/>
    <property type="match status" value="1"/>
</dbReference>
<dbReference type="Gene3D" id="3.10.129.110">
    <property type="entry name" value="Polyketide synthase dehydratase"/>
    <property type="match status" value="1"/>
</dbReference>
<dbReference type="InterPro" id="IPR050091">
    <property type="entry name" value="PKS_NRPS_Biosynth_Enz"/>
</dbReference>
<evidence type="ECO:0000259" key="7">
    <source>
        <dbReference type="PROSITE" id="PS50075"/>
    </source>
</evidence>
<feature type="region of interest" description="N-terminal hotdog fold" evidence="6">
    <location>
        <begin position="1036"/>
        <end position="1161"/>
    </location>
</feature>
<dbReference type="EMBL" id="CP036287">
    <property type="protein sequence ID" value="QDU65451.1"/>
    <property type="molecule type" value="Genomic_DNA"/>
</dbReference>
<dbReference type="Pfam" id="PF16197">
    <property type="entry name" value="KAsynt_C_assoc"/>
    <property type="match status" value="1"/>
</dbReference>
<evidence type="ECO:0000313" key="10">
    <source>
        <dbReference type="EMBL" id="QDU65451.1"/>
    </source>
</evidence>
<gene>
    <name evidence="10" type="ORF">Pla133_05160</name>
</gene>
<dbReference type="InterPro" id="IPR016035">
    <property type="entry name" value="Acyl_Trfase/lysoPLipase"/>
</dbReference>
<dbReference type="InterPro" id="IPR036736">
    <property type="entry name" value="ACP-like_sf"/>
</dbReference>
<dbReference type="Gene3D" id="3.30.70.3290">
    <property type="match status" value="1"/>
</dbReference>
<dbReference type="InterPro" id="IPR042104">
    <property type="entry name" value="PKS_dehydratase_sf"/>
</dbReference>
<feature type="active site" description="Proton donor; for dehydratase activity" evidence="6">
    <location>
        <position position="1235"/>
    </location>
</feature>
<dbReference type="InterPro" id="IPR013968">
    <property type="entry name" value="PKS_KR"/>
</dbReference>
<dbReference type="PROSITE" id="PS00606">
    <property type="entry name" value="KS3_1"/>
    <property type="match status" value="1"/>
</dbReference>
<dbReference type="GO" id="GO:0004315">
    <property type="term" value="F:3-oxoacyl-[acyl-carrier-protein] synthase activity"/>
    <property type="evidence" value="ECO:0007669"/>
    <property type="project" value="UniProtKB-EC"/>
</dbReference>
<dbReference type="InterPro" id="IPR016036">
    <property type="entry name" value="Malonyl_transacylase_ACP-bd"/>
</dbReference>
<dbReference type="InterPro" id="IPR020807">
    <property type="entry name" value="PKS_DH"/>
</dbReference>
<dbReference type="InterPro" id="IPR016039">
    <property type="entry name" value="Thiolase-like"/>
</dbReference>
<dbReference type="SUPFAM" id="SSF53901">
    <property type="entry name" value="Thiolase-like"/>
    <property type="match status" value="1"/>
</dbReference>
<dbReference type="InterPro" id="IPR020843">
    <property type="entry name" value="ER"/>
</dbReference>
<feature type="domain" description="Carrier" evidence="7">
    <location>
        <begin position="2159"/>
        <end position="2234"/>
    </location>
</feature>
<keyword evidence="1" id="KW-0596">Phosphopantetheine</keyword>
<dbReference type="CDD" id="cd05195">
    <property type="entry name" value="enoyl_red"/>
    <property type="match status" value="1"/>
</dbReference>
<dbReference type="FunFam" id="3.40.47.10:FF:000019">
    <property type="entry name" value="Polyketide synthase type I"/>
    <property type="match status" value="1"/>
</dbReference>
<dbReference type="InterPro" id="IPR013154">
    <property type="entry name" value="ADH-like_N"/>
</dbReference>
<evidence type="ECO:0000256" key="4">
    <source>
        <dbReference type="ARBA" id="ARBA00023268"/>
    </source>
</evidence>
<sequence length="2271" mass="240838">MGSQSQGARRDDRFLDTLARAPRVDRRRRLTDWLCAELVTFLEFEADERIEPDETFPDLGFDSLRAVDFKLWIEARLDCRLESTLLFDCPTPAALVDYLALVLRVDVDLPPADATDDEARERPGDLAELDHDQLLDLARRQAELLRARDAADHEPIAIVGMACRFPGGADSPAAYWALQTEGRDAIGEVPPERWAVDEFFDPDPDVPGRMYTRWGGWIDGLDRFDAAFFGISPREAEQLDPQQRILLEVAWEALEHAGIAADSLAGTDTGVFIGNRGADYYQGQTDWNPEDAGSYYATGNSASTLAGRVSYTLGLTGPCFALDTACSSSLVALHQAVRSLRAGESGAALVGGVNAVLDPFGTISICKAQMLSADGRCKTFDAAADGYVRSEGCGVIVLKTLSRARADGDRILALVRGTAIDQDGASGGLTVPSRPGQARVLRAALADARVAPGEVDYVEAHGTGTSLGDPIEVAALDDVFAAGREGPLLVGSVKTNIGHCEPAAGMAGLIKLVLALGHEQLPRHLHLEHPNPHIDWERSCCRVTTEPTSWPRGARRRLAGVSSFGFSGTNAHAVLEEAPAIDPGAILARRPCEVLCLSARSEPALRQLASRHLEAIRAGNDLDLTAWCRTAATGREHFHWRAALVVEDRAQLELRLAELAVDGPHEAVGRAASHPPRVAFLFTGQGSQYAGMARELHATEPVFRAALERCEVALAPHLDVPLREVLFGNHTDRLARTDATQPALFAVEVALAELWRSVGVEPTWVLGHSVGEYAAAVVAGVMSLEAAAALVAARGRLMVAHTAPGAMVEVLAEPGALAAHLAGHETDLGIAAINCEARVVVSGTPAAIERLTGELDAAGHRHKPLDVSHAFHSPLMEPMLAAFAECARGVELHEPRVGFRSCLDPSDDRPALTDPSYWVRHVREPVRFHAGVRALAADGVEILLELGATPVLLGLARRFLEDGGQRFVPSLRQGRSDARTFAEALAQLHVAGVPIDWSGRDRGEPARRVDLPTYPFQRQRFWVAANRGARRPGGEHPLLGRRLDLATLDPGRALFETELGAARPAFIADHRAGGRVVFPGAGYAEALLAAGAALDGEGPLCLEGLAIEAPLFLGDEPTAVQVAAAPSEAGRRRVEFFARASHAPGWKRHASATVGPLDAANETVDLDAWRAAATEAVDVAGYYANLDARGLGYGPAFRPIRELHRGDGLCVARVSVDGAGERRARAMGLDPALLDGCLQTVGQLTDDAAAGALYLPVGIDRLELHRRGAASVWCRAERAAGEVGGTHLSMDLDLVDDHGAPVAQVRGLRLVRTDPSALLAREAPLETLGHVLRWRSLPGSPAAAAPPERWLLAGDGAGLAAELARQLKDAGAACERIGDVAGLDVEAWRTRLEASACEVLLCLWPLGERAQDDLCAPLLAPTLPLARALDGLDRPPPRLVFVTRGAVAAGPGAGLPDNDAATLIGLGATLELEQPAWRCTRLDLDPGLDPRRALAGDAAVDAERILSELRSAGDERQVAWRGTERFAARLVRFDEAEREGLRPPRGDAWRLRSTEYGVLERIECKSAPRRAPGAGEVEIAVEAAALNFKDVLFALGMLREFTGLERAQDQPLGMECAGRVVRVGPGARGLAPGDAVLASAPDTLASHVVVPASAVAPRPAGCTFAEAAGLPTVFMTALHSLERTARLRRGERVLIHAAAGGVGLAAIQVARRAGAELFATASRGKWPHLRALGVEHLFDSRSTDYADELLAATGGRGVEVVLDSLAGDHVEPSLRCLAKGGRLVEIGKLEVWTPERVAAKRPDVSYTQFDLADLFAADPDLQASLLADLTRGFAAGEFTALPTRTFAPRDTVAAFRALAQGRSIGKLAIDLGAADRDDAPPAVRGDRAYLISGGLGALGLHVARGLARQGAGELLLVGRRAPEGDVLRAVDDLRAAGAQVATAAFDIGDATSLDKALDGLALPLGGAVHAAGVLEDGLLTGADVARFERVLAPKLRGARTIAQAVDRRGADWFVSFSSMAAMVGSPGQSAYAAANAWLDAQSDARRARGAHGLAIAWGPWSGGGMASRGDERHRAQLEQLGLRPISPGMGLAFLLAALRVGEARLGAFSIDWQRWSARYAGQAPGLLDELGGEASAPKGDDDSATLAAIEAAPAEQRLELLTSALRAQLARVLGFASPEQLDVRAPFVDLGLDSLLAVDLRHRLESTFACSLAATLILDHPDVAALAAHLNGILDERRTAAAADDEALLAELAELSDEEVARLLAEERADG</sequence>
<dbReference type="RefSeq" id="WP_145062059.1">
    <property type="nucleotide sequence ID" value="NZ_CP036287.1"/>
</dbReference>
<feature type="domain" description="Ketosynthase family 3 (KS3)" evidence="8">
    <location>
        <begin position="153"/>
        <end position="577"/>
    </location>
</feature>
<dbReference type="GO" id="GO:0008270">
    <property type="term" value="F:zinc ion binding"/>
    <property type="evidence" value="ECO:0007669"/>
    <property type="project" value="InterPro"/>
</dbReference>
<dbReference type="InterPro" id="IPR006162">
    <property type="entry name" value="Ppantetheine_attach_site"/>
</dbReference>
<proteinExistence type="predicted"/>
<dbReference type="EC" id="2.3.1.41" evidence="10"/>
<dbReference type="InterPro" id="IPR014031">
    <property type="entry name" value="Ketoacyl_synth_C"/>
</dbReference>
<dbReference type="InterPro" id="IPR049551">
    <property type="entry name" value="PKS_DH_C"/>
</dbReference>
<evidence type="ECO:0000259" key="9">
    <source>
        <dbReference type="PROSITE" id="PS52019"/>
    </source>
</evidence>
<dbReference type="SUPFAM" id="SSF51735">
    <property type="entry name" value="NAD(P)-binding Rossmann-fold domains"/>
    <property type="match status" value="3"/>
</dbReference>
<dbReference type="InterPro" id="IPR036291">
    <property type="entry name" value="NAD(P)-bd_dom_sf"/>
</dbReference>
<dbReference type="FunFam" id="3.40.50.720:FF:000209">
    <property type="entry name" value="Polyketide synthase Pks12"/>
    <property type="match status" value="1"/>
</dbReference>
<dbReference type="InterPro" id="IPR020841">
    <property type="entry name" value="PKS_Beta-ketoAc_synthase_dom"/>
</dbReference>
<name>A0A518BEP6_9BACT</name>
<dbReference type="Pfam" id="PF08659">
    <property type="entry name" value="KR"/>
    <property type="match status" value="1"/>
</dbReference>
<dbReference type="CDD" id="cd00833">
    <property type="entry name" value="PKS"/>
    <property type="match status" value="1"/>
</dbReference>
<keyword evidence="11" id="KW-1185">Reference proteome</keyword>
<dbReference type="PROSITE" id="PS01162">
    <property type="entry name" value="QOR_ZETA_CRYSTAL"/>
    <property type="match status" value="1"/>
</dbReference>
<protein>
    <submittedName>
        <fullName evidence="10">Phenolphthiocerol synthesis polyketide synthase type I Pks15/1</fullName>
        <ecNumber evidence="10">2.3.1.41</ecNumber>
    </submittedName>
</protein>
<dbReference type="SMART" id="SM00825">
    <property type="entry name" value="PKS_KS"/>
    <property type="match status" value="1"/>
</dbReference>
<dbReference type="GO" id="GO:0004312">
    <property type="term" value="F:fatty acid synthase activity"/>
    <property type="evidence" value="ECO:0007669"/>
    <property type="project" value="TreeGrafter"/>
</dbReference>
<keyword evidence="10" id="KW-0012">Acyltransferase</keyword>
<dbReference type="SMART" id="SM01294">
    <property type="entry name" value="PKS_PP_betabranch"/>
    <property type="match status" value="1"/>
</dbReference>
<dbReference type="Pfam" id="PF21089">
    <property type="entry name" value="PKS_DH_N"/>
    <property type="match status" value="1"/>
</dbReference>
<feature type="domain" description="PKS/mFAS DH" evidence="9">
    <location>
        <begin position="1036"/>
        <end position="1319"/>
    </location>
</feature>
<dbReference type="Pfam" id="PF00698">
    <property type="entry name" value="Acyl_transf_1"/>
    <property type="match status" value="1"/>
</dbReference>
<evidence type="ECO:0000256" key="6">
    <source>
        <dbReference type="PROSITE-ProRule" id="PRU01363"/>
    </source>
</evidence>
<dbReference type="SUPFAM" id="SSF52151">
    <property type="entry name" value="FabD/lysophospholipase-like"/>
    <property type="match status" value="1"/>
</dbReference>
<dbReference type="InterPro" id="IPR020806">
    <property type="entry name" value="PKS_PP-bd"/>
</dbReference>
<dbReference type="PROSITE" id="PS52004">
    <property type="entry name" value="KS3_2"/>
    <property type="match status" value="1"/>
</dbReference>
<dbReference type="PROSITE" id="PS00012">
    <property type="entry name" value="PHOSPHOPANTETHEINE"/>
    <property type="match status" value="1"/>
</dbReference>
<evidence type="ECO:0000256" key="3">
    <source>
        <dbReference type="ARBA" id="ARBA00022679"/>
    </source>
</evidence>
<evidence type="ECO:0000256" key="1">
    <source>
        <dbReference type="ARBA" id="ARBA00022450"/>
    </source>
</evidence>
<dbReference type="GO" id="GO:0031177">
    <property type="term" value="F:phosphopantetheine binding"/>
    <property type="evidence" value="ECO:0007669"/>
    <property type="project" value="InterPro"/>
</dbReference>
<dbReference type="SMART" id="SM00826">
    <property type="entry name" value="PKS_DH"/>
    <property type="match status" value="1"/>
</dbReference>
<evidence type="ECO:0000259" key="8">
    <source>
        <dbReference type="PROSITE" id="PS52004"/>
    </source>
</evidence>
<dbReference type="GO" id="GO:0006633">
    <property type="term" value="P:fatty acid biosynthetic process"/>
    <property type="evidence" value="ECO:0007669"/>
    <property type="project" value="InterPro"/>
</dbReference>
<dbReference type="InterPro" id="IPR011032">
    <property type="entry name" value="GroES-like_sf"/>
</dbReference>
<dbReference type="Pfam" id="PF00109">
    <property type="entry name" value="ketoacyl-synt"/>
    <property type="match status" value="1"/>
</dbReference>
<dbReference type="SMART" id="SM00829">
    <property type="entry name" value="PKS_ER"/>
    <property type="match status" value="1"/>
</dbReference>
<dbReference type="InterPro" id="IPR049552">
    <property type="entry name" value="PKS_DH_N"/>
</dbReference>
<dbReference type="InterPro" id="IPR032821">
    <property type="entry name" value="PKS_assoc"/>
</dbReference>
<dbReference type="Gene3D" id="3.90.180.10">
    <property type="entry name" value="Medium-chain alcohol dehydrogenases, catalytic domain"/>
    <property type="match status" value="1"/>
</dbReference>
<dbReference type="InterPro" id="IPR001227">
    <property type="entry name" value="Ac_transferase_dom_sf"/>
</dbReference>
<dbReference type="Proteomes" id="UP000316921">
    <property type="component" value="Chromosome"/>
</dbReference>
<dbReference type="InterPro" id="IPR002364">
    <property type="entry name" value="Quin_OxRdtase/zeta-crystal_CS"/>
</dbReference>
<dbReference type="Pfam" id="PF02801">
    <property type="entry name" value="Ketoacyl-synt_C"/>
    <property type="match status" value="1"/>
</dbReference>
<organism evidence="10 11">
    <name type="scientific">Engelhardtia mirabilis</name>
    <dbReference type="NCBI Taxonomy" id="2528011"/>
    <lineage>
        <taxon>Bacteria</taxon>
        <taxon>Pseudomonadati</taxon>
        <taxon>Planctomycetota</taxon>
        <taxon>Planctomycetia</taxon>
        <taxon>Planctomycetia incertae sedis</taxon>
        <taxon>Engelhardtia</taxon>
    </lineage>
</organism>
<dbReference type="Pfam" id="PF14765">
    <property type="entry name" value="PS-DH"/>
    <property type="match status" value="1"/>
</dbReference>
<dbReference type="SMART" id="SM00827">
    <property type="entry name" value="PKS_AT"/>
    <property type="match status" value="1"/>
</dbReference>
<dbReference type="Pfam" id="PF13602">
    <property type="entry name" value="ADH_zinc_N_2"/>
    <property type="match status" value="1"/>
</dbReference>
<feature type="region of interest" description="C-terminal hotdog fold" evidence="6">
    <location>
        <begin position="1174"/>
        <end position="1319"/>
    </location>
</feature>
<dbReference type="GO" id="GO:0016491">
    <property type="term" value="F:oxidoreductase activity"/>
    <property type="evidence" value="ECO:0007669"/>
    <property type="project" value="InterPro"/>
</dbReference>
<dbReference type="InterPro" id="IPR009081">
    <property type="entry name" value="PP-bd_ACP"/>
</dbReference>
<accession>A0A518BEP6</accession>
<keyword evidence="3 10" id="KW-0808">Transferase</keyword>
<dbReference type="SUPFAM" id="SSF55048">
    <property type="entry name" value="Probable ACP-binding domain of malonyl-CoA ACP transacylase"/>
    <property type="match status" value="1"/>
</dbReference>
<evidence type="ECO:0000256" key="5">
    <source>
        <dbReference type="ARBA" id="ARBA00054155"/>
    </source>
</evidence>
<dbReference type="Gene3D" id="3.40.47.10">
    <property type="match status" value="1"/>
</dbReference>
<dbReference type="InterPro" id="IPR018201">
    <property type="entry name" value="Ketoacyl_synth_AS"/>
</dbReference>
<dbReference type="SMART" id="SM00823">
    <property type="entry name" value="PKS_PP"/>
    <property type="match status" value="2"/>
</dbReference>
<feature type="active site" description="Proton acceptor; for dehydratase activity" evidence="6">
    <location>
        <position position="1070"/>
    </location>
</feature>